<name>E0S4I9_BUTPB</name>
<dbReference type="AlphaFoldDB" id="E0S4I9"/>
<keyword evidence="2" id="KW-1185">Reference proteome</keyword>
<evidence type="ECO:0000313" key="2">
    <source>
        <dbReference type="Proteomes" id="UP000001299"/>
    </source>
</evidence>
<gene>
    <name evidence="1" type="ordered locus">bpr_II384</name>
</gene>
<evidence type="ECO:0000313" key="1">
    <source>
        <dbReference type="EMBL" id="ADL36321.1"/>
    </source>
</evidence>
<dbReference type="Proteomes" id="UP000001299">
    <property type="component" value="Plasmid pCY360"/>
</dbReference>
<keyword evidence="1" id="KW-0614">Plasmid</keyword>
<protein>
    <submittedName>
        <fullName evidence="1">Uncharacterized protein</fullName>
    </submittedName>
</protein>
<accession>E0S4I9</accession>
<geneLocation type="plasmid" evidence="1 2">
    <name>pCY360</name>
</geneLocation>
<dbReference type="HOGENOM" id="CLU_2732385_0_0_9"/>
<sequence>MAHNISKICIGCGRTFNSKNSKHPFCSLACKRRYVYHRGFKCSECRTASCTLRNDYSNSVPDGCPNFKWDPMSRR</sequence>
<reference evidence="1 2" key="1">
    <citation type="journal article" date="2010" name="PLoS ONE">
        <title>The glycobiome of the rumen bacterium Butyrivibrio proteoclasticus B316(T) highlights adaptation to a polysaccharide-rich environment.</title>
        <authorList>
            <person name="Kelly W.J."/>
            <person name="Leahy S.C."/>
            <person name="Altermann E."/>
            <person name="Yeoman C.J."/>
            <person name="Dunne J.C."/>
            <person name="Kong Z."/>
            <person name="Pacheco D.M."/>
            <person name="Li D."/>
            <person name="Noel S.J."/>
            <person name="Moon C.D."/>
            <person name="Cookson A.L."/>
            <person name="Attwood G.T."/>
        </authorList>
    </citation>
    <scope>NUCLEOTIDE SEQUENCE [LARGE SCALE GENOMIC DNA]</scope>
    <source>
        <strain evidence="2">ATCC 51982 / DSM 14932 / B316</strain>
        <plasmid evidence="2">Plasmid pCY360</plasmid>
    </source>
</reference>
<dbReference type="KEGG" id="bpb:bpr_II384"/>
<dbReference type="EMBL" id="CP001812">
    <property type="protein sequence ID" value="ADL36321.1"/>
    <property type="molecule type" value="Genomic_DNA"/>
</dbReference>
<proteinExistence type="predicted"/>
<organism evidence="1 2">
    <name type="scientific">Butyrivibrio proteoclasticus (strain ATCC 51982 / DSM 14932 / B316)</name>
    <name type="common">Clostridium proteoclasticum</name>
    <dbReference type="NCBI Taxonomy" id="515622"/>
    <lineage>
        <taxon>Bacteria</taxon>
        <taxon>Bacillati</taxon>
        <taxon>Bacillota</taxon>
        <taxon>Clostridia</taxon>
        <taxon>Lachnospirales</taxon>
        <taxon>Lachnospiraceae</taxon>
        <taxon>Butyrivibrio</taxon>
    </lineage>
</organism>